<evidence type="ECO:0000256" key="4">
    <source>
        <dbReference type="ARBA" id="ARBA00023163"/>
    </source>
</evidence>
<keyword evidence="3 6" id="KW-0238">DNA-binding</keyword>
<dbReference type="Gene3D" id="1.10.10.10">
    <property type="entry name" value="Winged helix-like DNA-binding domain superfamily/Winged helix DNA-binding domain"/>
    <property type="match status" value="1"/>
</dbReference>
<evidence type="ECO:0000313" key="7">
    <source>
        <dbReference type="Proteomes" id="UP000572540"/>
    </source>
</evidence>
<evidence type="ECO:0000256" key="1">
    <source>
        <dbReference type="ARBA" id="ARBA00009437"/>
    </source>
</evidence>
<dbReference type="InterPro" id="IPR005119">
    <property type="entry name" value="LysR_subst-bd"/>
</dbReference>
<accession>A0A7Z0AZI0</accession>
<dbReference type="Proteomes" id="UP000572540">
    <property type="component" value="Unassembled WGS sequence"/>
</dbReference>
<dbReference type="Pfam" id="PF00126">
    <property type="entry name" value="HTH_1"/>
    <property type="match status" value="1"/>
</dbReference>
<dbReference type="RefSeq" id="WP_257031719.1">
    <property type="nucleotide sequence ID" value="NZ_JACCAU010000001.1"/>
</dbReference>
<dbReference type="PROSITE" id="PS50931">
    <property type="entry name" value="HTH_LYSR"/>
    <property type="match status" value="1"/>
</dbReference>
<dbReference type="EMBL" id="JACCAU010000001">
    <property type="protein sequence ID" value="NYH15649.1"/>
    <property type="molecule type" value="Genomic_DNA"/>
</dbReference>
<name>A0A7Z0AZI0_9BURK</name>
<dbReference type="PANTHER" id="PTHR30579">
    <property type="entry name" value="TRANSCRIPTIONAL REGULATOR"/>
    <property type="match status" value="1"/>
</dbReference>
<keyword evidence="4" id="KW-0804">Transcription</keyword>
<dbReference type="InterPro" id="IPR050176">
    <property type="entry name" value="LTTR"/>
</dbReference>
<dbReference type="Pfam" id="PF03466">
    <property type="entry name" value="LysR_substrate"/>
    <property type="match status" value="1"/>
</dbReference>
<dbReference type="InterPro" id="IPR036388">
    <property type="entry name" value="WH-like_DNA-bd_sf"/>
</dbReference>
<dbReference type="SUPFAM" id="SSF53850">
    <property type="entry name" value="Periplasmic binding protein-like II"/>
    <property type="match status" value="1"/>
</dbReference>
<evidence type="ECO:0000259" key="5">
    <source>
        <dbReference type="PROSITE" id="PS50931"/>
    </source>
</evidence>
<proteinExistence type="inferred from homology"/>
<dbReference type="Gene3D" id="3.40.190.290">
    <property type="match status" value="1"/>
</dbReference>
<gene>
    <name evidence="6" type="ORF">GGD41_002877</name>
</gene>
<dbReference type="InterPro" id="IPR000847">
    <property type="entry name" value="LysR_HTH_N"/>
</dbReference>
<dbReference type="InterPro" id="IPR036390">
    <property type="entry name" value="WH_DNA-bd_sf"/>
</dbReference>
<dbReference type="PANTHER" id="PTHR30579:SF3">
    <property type="entry name" value="TRANSCRIPTIONAL REGULATORY PROTEIN"/>
    <property type="match status" value="1"/>
</dbReference>
<dbReference type="GO" id="GO:0003677">
    <property type="term" value="F:DNA binding"/>
    <property type="evidence" value="ECO:0007669"/>
    <property type="project" value="UniProtKB-KW"/>
</dbReference>
<organism evidence="6 7">
    <name type="scientific">Paraburkholderia bryophila</name>
    <dbReference type="NCBI Taxonomy" id="420952"/>
    <lineage>
        <taxon>Bacteria</taxon>
        <taxon>Pseudomonadati</taxon>
        <taxon>Pseudomonadota</taxon>
        <taxon>Betaproteobacteria</taxon>
        <taxon>Burkholderiales</taxon>
        <taxon>Burkholderiaceae</taxon>
        <taxon>Paraburkholderia</taxon>
    </lineage>
</organism>
<dbReference type="GO" id="GO:0003700">
    <property type="term" value="F:DNA-binding transcription factor activity"/>
    <property type="evidence" value="ECO:0007669"/>
    <property type="project" value="InterPro"/>
</dbReference>
<keyword evidence="2" id="KW-0805">Transcription regulation</keyword>
<dbReference type="AlphaFoldDB" id="A0A7Z0AZI0"/>
<dbReference type="SUPFAM" id="SSF46785">
    <property type="entry name" value="Winged helix' DNA-binding domain"/>
    <property type="match status" value="1"/>
</dbReference>
<evidence type="ECO:0000256" key="3">
    <source>
        <dbReference type="ARBA" id="ARBA00023125"/>
    </source>
</evidence>
<protein>
    <submittedName>
        <fullName evidence="6">DNA-binding transcriptional LysR family regulator</fullName>
    </submittedName>
</protein>
<evidence type="ECO:0000256" key="2">
    <source>
        <dbReference type="ARBA" id="ARBA00023015"/>
    </source>
</evidence>
<comment type="caution">
    <text evidence="6">The sequence shown here is derived from an EMBL/GenBank/DDBJ whole genome shotgun (WGS) entry which is preliminary data.</text>
</comment>
<reference evidence="6 7" key="1">
    <citation type="submission" date="2020-07" db="EMBL/GenBank/DDBJ databases">
        <title>Exploring microbial biodiversity for novel pathways involved in the catabolism of aromatic compounds derived from lignin.</title>
        <authorList>
            <person name="Elkins J."/>
        </authorList>
    </citation>
    <scope>NUCLEOTIDE SEQUENCE [LARGE SCALE GENOMIC DNA]</scope>
    <source>
        <strain evidence="6 7">H2C3B</strain>
    </source>
</reference>
<feature type="domain" description="HTH lysR-type" evidence="5">
    <location>
        <begin position="45"/>
        <end position="102"/>
    </location>
</feature>
<comment type="similarity">
    <text evidence="1">Belongs to the LysR transcriptional regulatory family.</text>
</comment>
<sequence>MPLPAKAFMAFRVISDKHGKTNPILGKWVMLCQISKPCVSKMEHVDWDDLRILVAIARGGTMRAAATACDLSAPTLSRRLTELERKLGEPLVDRVPSGCTMTAFGARVLDWAEQMEDLAHRIERAADVNGGAAAHGTVRINAVEWPSYILLKLLGSFQDRLPGLAIEVLTSRRPYSLARREADIALWSECPEEGDLYVRRIGRIRFGLFGSRDYYLRHKAAIVKKEWDKLSFVGYDDRQPDHPATQWLKALPGAPAPSLRSSYGMGVFDGVLGGSGLGVLAQLAGDTTSDLVCVEKHIKALDQDVWMVLHPALRDSERIRTVANLIAEIFR</sequence>
<evidence type="ECO:0000313" key="6">
    <source>
        <dbReference type="EMBL" id="NYH15649.1"/>
    </source>
</evidence>